<evidence type="ECO:0000313" key="8">
    <source>
        <dbReference type="EMBL" id="JAP93886.1"/>
    </source>
</evidence>
<accession>A0A146KEF9</accession>
<evidence type="ECO:0000256" key="1">
    <source>
        <dbReference type="ARBA" id="ARBA00004141"/>
    </source>
</evidence>
<evidence type="ECO:0000256" key="3">
    <source>
        <dbReference type="ARBA" id="ARBA00022692"/>
    </source>
</evidence>
<dbReference type="Pfam" id="PF00083">
    <property type="entry name" value="Sugar_tr"/>
    <property type="match status" value="1"/>
</dbReference>
<evidence type="ECO:0000256" key="4">
    <source>
        <dbReference type="ARBA" id="ARBA00022989"/>
    </source>
</evidence>
<evidence type="ECO:0000256" key="6">
    <source>
        <dbReference type="SAM" id="Phobius"/>
    </source>
</evidence>
<evidence type="ECO:0000259" key="7">
    <source>
        <dbReference type="PROSITE" id="PS50850"/>
    </source>
</evidence>
<keyword evidence="3 6" id="KW-0812">Transmembrane</keyword>
<keyword evidence="4 6" id="KW-1133">Transmembrane helix</keyword>
<dbReference type="PROSITE" id="PS50850">
    <property type="entry name" value="MFS"/>
    <property type="match status" value="1"/>
</dbReference>
<feature type="transmembrane region" description="Helical" evidence="6">
    <location>
        <begin position="90"/>
        <end position="112"/>
    </location>
</feature>
<feature type="non-terminal residue" evidence="8">
    <location>
        <position position="170"/>
    </location>
</feature>
<protein>
    <submittedName>
        <fullName evidence="8">Hexose transporter</fullName>
    </submittedName>
</protein>
<feature type="domain" description="Major facilitator superfamily (MFS) profile" evidence="7">
    <location>
        <begin position="1"/>
        <end position="143"/>
    </location>
</feature>
<dbReference type="InterPro" id="IPR036259">
    <property type="entry name" value="MFS_trans_sf"/>
</dbReference>
<keyword evidence="5 6" id="KW-0472">Membrane</keyword>
<name>A0A146KEF9_9EUKA</name>
<evidence type="ECO:0000256" key="5">
    <source>
        <dbReference type="ARBA" id="ARBA00023136"/>
    </source>
</evidence>
<organism evidence="8">
    <name type="scientific">Trepomonas sp. PC1</name>
    <dbReference type="NCBI Taxonomy" id="1076344"/>
    <lineage>
        <taxon>Eukaryota</taxon>
        <taxon>Metamonada</taxon>
        <taxon>Diplomonadida</taxon>
        <taxon>Hexamitidae</taxon>
        <taxon>Hexamitinae</taxon>
        <taxon>Trepomonas</taxon>
    </lineage>
</organism>
<dbReference type="PANTHER" id="PTHR48022">
    <property type="entry name" value="PLASTIDIC GLUCOSE TRANSPORTER 4"/>
    <property type="match status" value="1"/>
</dbReference>
<evidence type="ECO:0000256" key="2">
    <source>
        <dbReference type="ARBA" id="ARBA00010992"/>
    </source>
</evidence>
<dbReference type="PANTHER" id="PTHR48022:SF2">
    <property type="entry name" value="PLASTIDIC GLUCOSE TRANSPORTER 4"/>
    <property type="match status" value="1"/>
</dbReference>
<proteinExistence type="inferred from homology"/>
<dbReference type="InterPro" id="IPR005828">
    <property type="entry name" value="MFS_sugar_transport-like"/>
</dbReference>
<comment type="subcellular location">
    <subcellularLocation>
        <location evidence="1">Membrane</location>
        <topology evidence="1">Multi-pass membrane protein</topology>
    </subcellularLocation>
</comment>
<reference evidence="8" key="1">
    <citation type="submission" date="2015-07" db="EMBL/GenBank/DDBJ databases">
        <title>Adaptation to a free-living lifestyle via gene acquisitions in the diplomonad Trepomonas sp. PC1.</title>
        <authorList>
            <person name="Xu F."/>
            <person name="Jerlstrom-Hultqvist J."/>
            <person name="Kolisko M."/>
            <person name="Simpson A.G.B."/>
            <person name="Roger A.J."/>
            <person name="Svard S.G."/>
            <person name="Andersson J.O."/>
        </authorList>
    </citation>
    <scope>NUCLEOTIDE SEQUENCE</scope>
    <source>
        <strain evidence="8">PC1</strain>
    </source>
</reference>
<dbReference type="EMBL" id="GDID01002720">
    <property type="protein sequence ID" value="JAP93886.1"/>
    <property type="molecule type" value="Transcribed_RNA"/>
</dbReference>
<dbReference type="AlphaFoldDB" id="A0A146KEF9"/>
<feature type="non-terminal residue" evidence="8">
    <location>
        <position position="1"/>
    </location>
</feature>
<feature type="transmembrane region" description="Helical" evidence="6">
    <location>
        <begin position="54"/>
        <end position="78"/>
    </location>
</feature>
<gene>
    <name evidence="8" type="ORF">TPC1_13645</name>
</gene>
<dbReference type="GO" id="GO:0016020">
    <property type="term" value="C:membrane"/>
    <property type="evidence" value="ECO:0007669"/>
    <property type="project" value="UniProtKB-SubCell"/>
</dbReference>
<dbReference type="Gene3D" id="1.20.1250.20">
    <property type="entry name" value="MFS general substrate transporter like domains"/>
    <property type="match status" value="1"/>
</dbReference>
<dbReference type="InterPro" id="IPR020846">
    <property type="entry name" value="MFS_dom"/>
</dbReference>
<dbReference type="SUPFAM" id="SSF103473">
    <property type="entry name" value="MFS general substrate transporter"/>
    <property type="match status" value="1"/>
</dbReference>
<feature type="transmembrane region" description="Helical" evidence="6">
    <location>
        <begin position="27"/>
        <end position="48"/>
    </location>
</feature>
<comment type="similarity">
    <text evidence="2">Belongs to the major facilitator superfamily. Sugar transporter (TC 2.A.1.1) family.</text>
</comment>
<dbReference type="GO" id="GO:0005351">
    <property type="term" value="F:carbohydrate:proton symporter activity"/>
    <property type="evidence" value="ECO:0007669"/>
    <property type="project" value="TreeGrafter"/>
</dbReference>
<sequence length="170" mass="19363">SIIFGSTAVVCCFIAAKFVEKFKRRTMLMIGTVLCFVFNVCLAVTYLFEGPQTLVLVFLMLFLLAYNLGPEPVMYLIFSEMFPEDYKIFLNGYGYCINWVANIATVFIFEYFVGGKEWIVYIIYGVCTLIFGVSGTILAPETLGKTLPEIEAEIRSWRKGQKIRLTMMAK</sequence>
<dbReference type="InterPro" id="IPR050360">
    <property type="entry name" value="MFS_Sugar_Transporters"/>
</dbReference>
<feature type="transmembrane region" description="Helical" evidence="6">
    <location>
        <begin position="118"/>
        <end position="139"/>
    </location>
</feature>